<evidence type="ECO:0000256" key="1">
    <source>
        <dbReference type="ARBA" id="ARBA00008226"/>
    </source>
</evidence>
<keyword evidence="4 8" id="KW-0067">ATP-binding</keyword>
<dbReference type="GO" id="GO:0005524">
    <property type="term" value="F:ATP binding"/>
    <property type="evidence" value="ECO:0007669"/>
    <property type="project" value="UniProtKB-UniRule"/>
</dbReference>
<reference evidence="9 10" key="1">
    <citation type="submission" date="2017-12" db="EMBL/GenBank/DDBJ databases">
        <title>Phylogenetic diversity of female urinary microbiome.</title>
        <authorList>
            <person name="Thomas-White K."/>
            <person name="Wolfe A.J."/>
        </authorList>
    </citation>
    <scope>NUCLEOTIDE SEQUENCE [LARGE SCALE GENOMIC DNA]</scope>
    <source>
        <strain evidence="9 10">UMB0898</strain>
    </source>
</reference>
<evidence type="ECO:0000256" key="3">
    <source>
        <dbReference type="ARBA" id="ARBA00022741"/>
    </source>
</evidence>
<comment type="caution">
    <text evidence="9">The sequence shown here is derived from an EMBL/GenBank/DDBJ whole genome shotgun (WGS) entry which is preliminary data.</text>
</comment>
<keyword evidence="6 8" id="KW-0030">Aminoacyl-tRNA synthetase</keyword>
<accession>A0A2I1K3S5</accession>
<keyword evidence="3 8" id="KW-0547">Nucleotide-binding</keyword>
<dbReference type="PANTHER" id="PTHR30075:SF2">
    <property type="entry name" value="GLYCINE--TRNA LIGASE, CHLOROPLASTIC_MITOCHONDRIAL 2"/>
    <property type="match status" value="1"/>
</dbReference>
<dbReference type="EMBL" id="PKHE01000004">
    <property type="protein sequence ID" value="PKY90291.1"/>
    <property type="molecule type" value="Genomic_DNA"/>
</dbReference>
<dbReference type="GO" id="GO:0004820">
    <property type="term" value="F:glycine-tRNA ligase activity"/>
    <property type="evidence" value="ECO:0007669"/>
    <property type="project" value="UniProtKB-UniRule"/>
</dbReference>
<organism evidence="9 10">
    <name type="scientific">Falseniella ignava</name>
    <dbReference type="NCBI Taxonomy" id="137730"/>
    <lineage>
        <taxon>Bacteria</taxon>
        <taxon>Bacillati</taxon>
        <taxon>Bacillota</taxon>
        <taxon>Bacilli</taxon>
        <taxon>Lactobacillales</taxon>
        <taxon>Aerococcaceae</taxon>
        <taxon>Falseniella</taxon>
    </lineage>
</organism>
<sequence length="680" mass="78219">MAEYLLELGLEEIPSRFIDDLSQQLAQLVSDYFKAQRLSFDSVSRYSTPRRLAVIVHGLAEKQTDHQELVKGPALRIAQDDQKQWTKAAEGFVRGQGATTDDIEIQSIKGEDYIFVNKFEAGVPAEEVIQNISQVFDKLVFPVSMTWGMEKKPFIRPLHWIVSLYGDQVIPIEYLYLTADRYTEGHRFLGERVFLSHPNAFLDTLREQYVMADVQERENTIREQIAKLANENHWIVPMDASLLEEVNNLIEWPTAFCGTFEPEFLELPPVVLTTTMKEHQRYFYVLDKATDELLPYFISVRNGNTDHLENVVHGNEKVLRARLDDALFFYREDMKHSVDYFVEKLSHIKEHYQLDTLAKKQERVIKIIEQLVQPLNLEVADVETALAAAKIYKFDLATLMVDELSELQGIIGGVYAEKFGIESSIAQAISEQYLPNQSGGALPKSIAGSVLALADKIDTLIQYFNVGIIPSGSSDPYGLRRQAIGMVEILVANQWSLNLDAMDRIIHAVDTSLTQSDLKKKFVEFIRARLEKHLQNLQVDYDIIDGVAHAHQLNPYRQIHFALKLQQLKQEQPELFQSMIEALSRVMNIASDKEESEISIQSDLSQSNSEEILIQKVSQLQSEDSIQQWVDLVKPIKEYFEENLVNHEDETIRINRMNTMTRLSKYIRQEMDPRLIIYKF</sequence>
<comment type="subunit">
    <text evidence="8">Tetramer of two alpha and two beta subunits.</text>
</comment>
<dbReference type="SUPFAM" id="SSF109604">
    <property type="entry name" value="HD-domain/PDEase-like"/>
    <property type="match status" value="1"/>
</dbReference>
<comment type="catalytic activity">
    <reaction evidence="7 8">
        <text>tRNA(Gly) + glycine + ATP = glycyl-tRNA(Gly) + AMP + diphosphate</text>
        <dbReference type="Rhea" id="RHEA:16013"/>
        <dbReference type="Rhea" id="RHEA-COMP:9664"/>
        <dbReference type="Rhea" id="RHEA-COMP:9683"/>
        <dbReference type="ChEBI" id="CHEBI:30616"/>
        <dbReference type="ChEBI" id="CHEBI:33019"/>
        <dbReference type="ChEBI" id="CHEBI:57305"/>
        <dbReference type="ChEBI" id="CHEBI:78442"/>
        <dbReference type="ChEBI" id="CHEBI:78522"/>
        <dbReference type="ChEBI" id="CHEBI:456215"/>
        <dbReference type="EC" id="6.1.1.14"/>
    </reaction>
</comment>
<dbReference type="GO" id="GO:0005829">
    <property type="term" value="C:cytosol"/>
    <property type="evidence" value="ECO:0007669"/>
    <property type="project" value="TreeGrafter"/>
</dbReference>
<keyword evidence="8" id="KW-0963">Cytoplasm</keyword>
<name>A0A2I1K3S5_9LACT</name>
<gene>
    <name evidence="8" type="primary">glyS</name>
    <name evidence="9" type="ORF">CYJ57_02330</name>
</gene>
<evidence type="ECO:0000256" key="5">
    <source>
        <dbReference type="ARBA" id="ARBA00022917"/>
    </source>
</evidence>
<dbReference type="NCBIfam" id="TIGR00211">
    <property type="entry name" value="glyS"/>
    <property type="match status" value="1"/>
</dbReference>
<dbReference type="EC" id="6.1.1.14" evidence="8"/>
<evidence type="ECO:0000256" key="8">
    <source>
        <dbReference type="HAMAP-Rule" id="MF_00255"/>
    </source>
</evidence>
<evidence type="ECO:0000256" key="6">
    <source>
        <dbReference type="ARBA" id="ARBA00023146"/>
    </source>
</evidence>
<dbReference type="PROSITE" id="PS50861">
    <property type="entry name" value="AA_TRNA_LIGASE_II_GLYAB"/>
    <property type="match status" value="1"/>
</dbReference>
<dbReference type="HAMAP" id="MF_00255">
    <property type="entry name" value="Gly_tRNA_synth_beta"/>
    <property type="match status" value="1"/>
</dbReference>
<dbReference type="InterPro" id="IPR015944">
    <property type="entry name" value="Gly-tRNA-synth_bsu"/>
</dbReference>
<keyword evidence="5 8" id="KW-0648">Protein biosynthesis</keyword>
<dbReference type="PANTHER" id="PTHR30075">
    <property type="entry name" value="GLYCYL-TRNA SYNTHETASE"/>
    <property type="match status" value="1"/>
</dbReference>
<dbReference type="RefSeq" id="WP_101953921.1">
    <property type="nucleotide sequence ID" value="NZ_PKHE01000004.1"/>
</dbReference>
<comment type="subcellular location">
    <subcellularLocation>
        <location evidence="8">Cytoplasm</location>
    </subcellularLocation>
</comment>
<evidence type="ECO:0000313" key="9">
    <source>
        <dbReference type="EMBL" id="PKY90291.1"/>
    </source>
</evidence>
<proteinExistence type="inferred from homology"/>
<protein>
    <recommendedName>
        <fullName evidence="8">Glycine--tRNA ligase beta subunit</fullName>
        <ecNumber evidence="8">6.1.1.14</ecNumber>
    </recommendedName>
    <alternativeName>
        <fullName evidence="8">Glycyl-tRNA synthetase beta subunit</fullName>
        <shortName evidence="8">GlyRS</shortName>
    </alternativeName>
</protein>
<dbReference type="Proteomes" id="UP000234384">
    <property type="component" value="Unassembled WGS sequence"/>
</dbReference>
<evidence type="ECO:0000313" key="10">
    <source>
        <dbReference type="Proteomes" id="UP000234384"/>
    </source>
</evidence>
<dbReference type="GO" id="GO:0006426">
    <property type="term" value="P:glycyl-tRNA aminoacylation"/>
    <property type="evidence" value="ECO:0007669"/>
    <property type="project" value="UniProtKB-UniRule"/>
</dbReference>
<evidence type="ECO:0000256" key="7">
    <source>
        <dbReference type="ARBA" id="ARBA00047937"/>
    </source>
</evidence>
<dbReference type="AlphaFoldDB" id="A0A2I1K3S5"/>
<dbReference type="Pfam" id="PF02092">
    <property type="entry name" value="tRNA_synt_2f"/>
    <property type="match status" value="1"/>
</dbReference>
<dbReference type="OrthoDB" id="9775440at2"/>
<comment type="similarity">
    <text evidence="1 8">Belongs to the class-II aminoacyl-tRNA synthetase family.</text>
</comment>
<dbReference type="InterPro" id="IPR006194">
    <property type="entry name" value="Gly-tRNA-synth_heterodimer"/>
</dbReference>
<keyword evidence="2 8" id="KW-0436">Ligase</keyword>
<evidence type="ECO:0000256" key="4">
    <source>
        <dbReference type="ARBA" id="ARBA00022840"/>
    </source>
</evidence>
<dbReference type="PRINTS" id="PR01045">
    <property type="entry name" value="TRNASYNTHGB"/>
</dbReference>
<evidence type="ECO:0000256" key="2">
    <source>
        <dbReference type="ARBA" id="ARBA00022598"/>
    </source>
</evidence>